<evidence type="ECO:0000313" key="2">
    <source>
        <dbReference type="EMBL" id="KAF3576946.1"/>
    </source>
</evidence>
<dbReference type="Proteomes" id="UP000266723">
    <property type="component" value="Unassembled WGS sequence"/>
</dbReference>
<feature type="region of interest" description="Disordered" evidence="1">
    <location>
        <begin position="453"/>
        <end position="472"/>
    </location>
</feature>
<evidence type="ECO:0000313" key="3">
    <source>
        <dbReference type="Proteomes" id="UP000266723"/>
    </source>
</evidence>
<feature type="compositionally biased region" description="Basic and acidic residues" evidence="1">
    <location>
        <begin position="460"/>
        <end position="472"/>
    </location>
</feature>
<sequence>MEVRSVASSCQWSRVFRSRLGRVGECVSHSDKMCIACWLEIGRSPILQWWSDLLSTACHVKWVAPMDKRCMTMRLGLDWEKPNSRSDVFRPCDLYVCGRECSGWRGEGLRGVRDPGMCSFAPSFECNLRGSGVSRVRRTRPGVVFRCCLQGARCTGWQALGRGREGRYRGRTGRAFEIRRSGGVTLARAALSANGLSSTSSASVEVGPDRNPLVDAHRRLIGEIFLLRGQMQDMVARRDLLVQQVKASTRWEVMKEWLEKRVEHWNPEEVYRRHLFLSGGISHQSRSFSEAATPRSVDILPPVLRSKWYFVVYDPSLSVDPGIVWGPRGRGRAQRFSLDPEIVFGTWRSFFRTWDHDWSPEAIRRPYWDPEVAWEPRVIFRPLRPYRNPEVSSLDPEIFDWNPELPEAIMTPMRLRLHRGHEIFDWNPEPIEEPRGSSSDFIHRTRTRIGEPWDSSLDQGLDKDPEFHGNPEYFAFRRDRPLPS</sequence>
<keyword evidence="3" id="KW-1185">Reference proteome</keyword>
<dbReference type="EMBL" id="QGKV02000649">
    <property type="protein sequence ID" value="KAF3576946.1"/>
    <property type="molecule type" value="Genomic_DNA"/>
</dbReference>
<proteinExistence type="predicted"/>
<organism evidence="2 3">
    <name type="scientific">Brassica cretica</name>
    <name type="common">Mustard</name>
    <dbReference type="NCBI Taxonomy" id="69181"/>
    <lineage>
        <taxon>Eukaryota</taxon>
        <taxon>Viridiplantae</taxon>
        <taxon>Streptophyta</taxon>
        <taxon>Embryophyta</taxon>
        <taxon>Tracheophyta</taxon>
        <taxon>Spermatophyta</taxon>
        <taxon>Magnoliopsida</taxon>
        <taxon>eudicotyledons</taxon>
        <taxon>Gunneridae</taxon>
        <taxon>Pentapetalae</taxon>
        <taxon>rosids</taxon>
        <taxon>malvids</taxon>
        <taxon>Brassicales</taxon>
        <taxon>Brassicaceae</taxon>
        <taxon>Brassiceae</taxon>
        <taxon>Brassica</taxon>
    </lineage>
</organism>
<comment type="caution">
    <text evidence="2">The sequence shown here is derived from an EMBL/GenBank/DDBJ whole genome shotgun (WGS) entry which is preliminary data.</text>
</comment>
<accession>A0ABQ7DHX3</accession>
<evidence type="ECO:0000256" key="1">
    <source>
        <dbReference type="SAM" id="MobiDB-lite"/>
    </source>
</evidence>
<reference evidence="2 3" key="1">
    <citation type="journal article" date="2020" name="BMC Genomics">
        <title>Intraspecific diversification of the crop wild relative Brassica cretica Lam. using demographic model selection.</title>
        <authorList>
            <person name="Kioukis A."/>
            <person name="Michalopoulou V.A."/>
            <person name="Briers L."/>
            <person name="Pirintsos S."/>
            <person name="Studholme D.J."/>
            <person name="Pavlidis P."/>
            <person name="Sarris P.F."/>
        </authorList>
    </citation>
    <scope>NUCLEOTIDE SEQUENCE [LARGE SCALE GENOMIC DNA]</scope>
    <source>
        <strain evidence="3">cv. PFS-1207/04</strain>
    </source>
</reference>
<protein>
    <submittedName>
        <fullName evidence="2">Uncharacterized protein</fullName>
    </submittedName>
</protein>
<gene>
    <name evidence="2" type="ORF">DY000_02030712</name>
</gene>
<name>A0ABQ7DHX3_BRACR</name>